<evidence type="ECO:0000256" key="2">
    <source>
        <dbReference type="ARBA" id="ARBA00022475"/>
    </source>
</evidence>
<dbReference type="KEGG" id="cpas:Clopa_2432"/>
<organism evidence="14 15">
    <name type="scientific">Clostridium pasteurianum BC1</name>
    <dbReference type="NCBI Taxonomy" id="86416"/>
    <lineage>
        <taxon>Bacteria</taxon>
        <taxon>Bacillati</taxon>
        <taxon>Bacillota</taxon>
        <taxon>Clostridia</taxon>
        <taxon>Eubacteriales</taxon>
        <taxon>Clostridiaceae</taxon>
        <taxon>Clostridium</taxon>
    </lineage>
</organism>
<dbReference type="EMBL" id="CP003261">
    <property type="protein sequence ID" value="AGK97295.1"/>
    <property type="molecule type" value="Genomic_DNA"/>
</dbReference>
<evidence type="ECO:0000256" key="5">
    <source>
        <dbReference type="ARBA" id="ARBA00022989"/>
    </source>
</evidence>
<dbReference type="PANTHER" id="PTHR32089:SF112">
    <property type="entry name" value="LYSOZYME-LIKE PROTEIN-RELATED"/>
    <property type="match status" value="1"/>
</dbReference>
<comment type="similarity">
    <text evidence="8">Belongs to the methyl-accepting chemotaxis (MCP) protein family.</text>
</comment>
<reference evidence="14 15" key="1">
    <citation type="submission" date="2012-01" db="EMBL/GenBank/DDBJ databases">
        <title>Complete sequence of chromosome of Clostridium pasteurianum BC1.</title>
        <authorList>
            <consortium name="US DOE Joint Genome Institute"/>
            <person name="Lucas S."/>
            <person name="Han J."/>
            <person name="Lapidus A."/>
            <person name="Cheng J.-F."/>
            <person name="Goodwin L."/>
            <person name="Pitluck S."/>
            <person name="Peters L."/>
            <person name="Mikhailova N."/>
            <person name="Teshima H."/>
            <person name="Detter J.C."/>
            <person name="Han C."/>
            <person name="Tapia R."/>
            <person name="Land M."/>
            <person name="Hauser L."/>
            <person name="Kyrpides N."/>
            <person name="Ivanova N."/>
            <person name="Pagani I."/>
            <person name="Dunn J."/>
            <person name="Taghavi S."/>
            <person name="Francis A."/>
            <person name="van der Lelie D."/>
            <person name="Woyke T."/>
        </authorList>
    </citation>
    <scope>NUCLEOTIDE SEQUENCE [LARGE SCALE GENOMIC DNA]</scope>
    <source>
        <strain evidence="14 15">BC1</strain>
    </source>
</reference>
<feature type="coiled-coil region" evidence="10">
    <location>
        <begin position="631"/>
        <end position="672"/>
    </location>
</feature>
<dbReference type="STRING" id="86416.Clopa_2432"/>
<keyword evidence="4 11" id="KW-0812">Transmembrane</keyword>
<protein>
    <submittedName>
        <fullName evidence="14">Methyl-accepting chemotaxis protein</fullName>
    </submittedName>
</protein>
<feature type="coiled-coil region" evidence="10">
    <location>
        <begin position="575"/>
        <end position="602"/>
    </location>
</feature>
<evidence type="ECO:0000256" key="8">
    <source>
        <dbReference type="ARBA" id="ARBA00029447"/>
    </source>
</evidence>
<evidence type="ECO:0000256" key="3">
    <source>
        <dbReference type="ARBA" id="ARBA00022500"/>
    </source>
</evidence>
<evidence type="ECO:0000256" key="4">
    <source>
        <dbReference type="ARBA" id="ARBA00022692"/>
    </source>
</evidence>
<keyword evidence="6 11" id="KW-0472">Membrane</keyword>
<keyword evidence="15" id="KW-1185">Reference proteome</keyword>
<dbReference type="InterPro" id="IPR033479">
    <property type="entry name" value="dCache_1"/>
</dbReference>
<keyword evidence="3" id="KW-0145">Chemotaxis</keyword>
<evidence type="ECO:0000256" key="11">
    <source>
        <dbReference type="SAM" id="Phobius"/>
    </source>
</evidence>
<dbReference type="PROSITE" id="PS50885">
    <property type="entry name" value="HAMP"/>
    <property type="match status" value="1"/>
</dbReference>
<evidence type="ECO:0000259" key="13">
    <source>
        <dbReference type="PROSITE" id="PS50885"/>
    </source>
</evidence>
<dbReference type="Gene3D" id="3.30.450.20">
    <property type="entry name" value="PAS domain"/>
    <property type="match status" value="1"/>
</dbReference>
<dbReference type="SMART" id="SM00283">
    <property type="entry name" value="MA"/>
    <property type="match status" value="1"/>
</dbReference>
<dbReference type="Gene3D" id="1.10.8.500">
    <property type="entry name" value="HAMP domain in histidine kinase"/>
    <property type="match status" value="1"/>
</dbReference>
<dbReference type="RefSeq" id="WP_015615599.1">
    <property type="nucleotide sequence ID" value="NC_021182.1"/>
</dbReference>
<evidence type="ECO:0000256" key="7">
    <source>
        <dbReference type="ARBA" id="ARBA00023224"/>
    </source>
</evidence>
<keyword evidence="7 9" id="KW-0807">Transducer</keyword>
<dbReference type="PANTHER" id="PTHR32089">
    <property type="entry name" value="METHYL-ACCEPTING CHEMOTAXIS PROTEIN MCPB"/>
    <property type="match status" value="1"/>
</dbReference>
<accession>R4KCE9</accession>
<dbReference type="SUPFAM" id="SSF58104">
    <property type="entry name" value="Methyl-accepting chemotaxis protein (MCP) signaling domain"/>
    <property type="match status" value="1"/>
</dbReference>
<keyword evidence="5 11" id="KW-1133">Transmembrane helix</keyword>
<dbReference type="CDD" id="cd12912">
    <property type="entry name" value="PDC2_MCP_like"/>
    <property type="match status" value="1"/>
</dbReference>
<dbReference type="CDD" id="cd06225">
    <property type="entry name" value="HAMP"/>
    <property type="match status" value="1"/>
</dbReference>
<dbReference type="SMART" id="SM00304">
    <property type="entry name" value="HAMP"/>
    <property type="match status" value="1"/>
</dbReference>
<gene>
    <name evidence="14" type="ORF">Clopa_2432</name>
</gene>
<dbReference type="Pfam" id="PF00015">
    <property type="entry name" value="MCPsignal"/>
    <property type="match status" value="1"/>
</dbReference>
<evidence type="ECO:0000256" key="10">
    <source>
        <dbReference type="SAM" id="Coils"/>
    </source>
</evidence>
<feature type="transmembrane region" description="Helical" evidence="11">
    <location>
        <begin position="39"/>
        <end position="61"/>
    </location>
</feature>
<dbReference type="Pfam" id="PF02743">
    <property type="entry name" value="dCache_1"/>
    <property type="match status" value="1"/>
</dbReference>
<dbReference type="Proteomes" id="UP000013523">
    <property type="component" value="Chromosome"/>
</dbReference>
<feature type="transmembrane region" description="Helical" evidence="11">
    <location>
        <begin position="324"/>
        <end position="348"/>
    </location>
</feature>
<dbReference type="Pfam" id="PF00672">
    <property type="entry name" value="HAMP"/>
    <property type="match status" value="1"/>
</dbReference>
<dbReference type="AlphaFoldDB" id="R4KCE9"/>
<dbReference type="CDD" id="cd18773">
    <property type="entry name" value="PDC1_HK_sensor"/>
    <property type="match status" value="1"/>
</dbReference>
<evidence type="ECO:0000313" key="15">
    <source>
        <dbReference type="Proteomes" id="UP000013523"/>
    </source>
</evidence>
<dbReference type="InterPro" id="IPR003660">
    <property type="entry name" value="HAMP_dom"/>
</dbReference>
<feature type="domain" description="Methyl-accepting transducer" evidence="12">
    <location>
        <begin position="420"/>
        <end position="656"/>
    </location>
</feature>
<evidence type="ECO:0000259" key="12">
    <source>
        <dbReference type="PROSITE" id="PS50111"/>
    </source>
</evidence>
<sequence>MKKFKKTVSMLKFKEPILILKLKKSIAALNFRKSISLKIIGIVSLAIILVMLLVGGIIYFITYNKMLDMSKENMKILSQEISDNFDSLILIQTSDVGKTTSDIDVNKVALENASNTKEVFQKNYGGDVEKLRNNLKQYAALNKYNENIFVTDKNGLVITCSNDGFLRFDLSNNDYIQQALTGKSVMSSVYTSVISIKPVVTFVQSIKDDKGNIIGLVGKNIFTDYFSSKLDNFKFLNSGYAFIVDGSQNTIYSPIKRDINKKVDIKPIYNLSKDKKFLGSKNSKEIEYNYDGKKYFSNSTSIHELNAMVVLTVGQNEIERAPKAIGTVIIILSLMLIIVITLSLNVIIRKIFEPMNLLIKNTHEISKGNLTVINEIKSKDEVGKLTLSFNNMTLDLKNLLIEIKNTIKGLIHINSIVKSAQQDTVTGMEIINKSTENISKDTMKMFNAVEWSFNSFSKIKDKLLNIKDQSGKVLEEATKIREINKRGIYTIDELKNVNIESNMRMNDASDSFKKLNDNLKNITNIVGAVTNISKQTHILSLNASIEAGRYGEIGRGFNVVAIEIKKLSQNIFLQMNKIEEIVESLNLDMYSAEEKIQNARQVTLSQSQFVKNTIDNYNNMLNSTEGIVNYIDEVDKSIEDLNDKNDSMYEKLNEVKEACEDFNESIEAVKQVVVEQCDGTKNMNNIIDKMGKNTENIVVSINKFTV</sequence>
<evidence type="ECO:0000256" key="1">
    <source>
        <dbReference type="ARBA" id="ARBA00004651"/>
    </source>
</evidence>
<dbReference type="HOGENOM" id="CLU_000445_107_19_9"/>
<keyword evidence="10" id="KW-0175">Coiled coil</keyword>
<dbReference type="Gene3D" id="1.10.287.950">
    <property type="entry name" value="Methyl-accepting chemotaxis protein"/>
    <property type="match status" value="1"/>
</dbReference>
<dbReference type="PROSITE" id="PS50111">
    <property type="entry name" value="CHEMOTAXIS_TRANSDUC_2"/>
    <property type="match status" value="1"/>
</dbReference>
<dbReference type="GO" id="GO:0006935">
    <property type="term" value="P:chemotaxis"/>
    <property type="evidence" value="ECO:0007669"/>
    <property type="project" value="UniProtKB-KW"/>
</dbReference>
<name>R4KCE9_CLOPA</name>
<dbReference type="eggNOG" id="COG0840">
    <property type="taxonomic scope" value="Bacteria"/>
</dbReference>
<proteinExistence type="inferred from homology"/>
<evidence type="ECO:0000256" key="9">
    <source>
        <dbReference type="PROSITE-ProRule" id="PRU00284"/>
    </source>
</evidence>
<dbReference type="GO" id="GO:0007165">
    <property type="term" value="P:signal transduction"/>
    <property type="evidence" value="ECO:0007669"/>
    <property type="project" value="UniProtKB-KW"/>
</dbReference>
<dbReference type="GO" id="GO:0005886">
    <property type="term" value="C:plasma membrane"/>
    <property type="evidence" value="ECO:0007669"/>
    <property type="project" value="UniProtKB-SubCell"/>
</dbReference>
<dbReference type="SUPFAM" id="SSF103190">
    <property type="entry name" value="Sensory domain-like"/>
    <property type="match status" value="1"/>
</dbReference>
<dbReference type="PATRIC" id="fig|86416.3.peg.2414"/>
<comment type="subcellular location">
    <subcellularLocation>
        <location evidence="1">Cell membrane</location>
        <topology evidence="1">Multi-pass membrane protein</topology>
    </subcellularLocation>
</comment>
<keyword evidence="2" id="KW-1003">Cell membrane</keyword>
<evidence type="ECO:0000313" key="14">
    <source>
        <dbReference type="EMBL" id="AGK97295.1"/>
    </source>
</evidence>
<dbReference type="InterPro" id="IPR004089">
    <property type="entry name" value="MCPsignal_dom"/>
</dbReference>
<feature type="domain" description="HAMP" evidence="13">
    <location>
        <begin position="349"/>
        <end position="401"/>
    </location>
</feature>
<dbReference type="InterPro" id="IPR029151">
    <property type="entry name" value="Sensor-like_sf"/>
</dbReference>
<evidence type="ECO:0000256" key="6">
    <source>
        <dbReference type="ARBA" id="ARBA00023136"/>
    </source>
</evidence>